<evidence type="ECO:0000313" key="1">
    <source>
        <dbReference type="EMBL" id="CAG2159978.1"/>
    </source>
</evidence>
<organism evidence="1 2">
    <name type="scientific">Cupriavidus numazuensis</name>
    <dbReference type="NCBI Taxonomy" id="221992"/>
    <lineage>
        <taxon>Bacteria</taxon>
        <taxon>Pseudomonadati</taxon>
        <taxon>Pseudomonadota</taxon>
        <taxon>Betaproteobacteria</taxon>
        <taxon>Burkholderiales</taxon>
        <taxon>Burkholderiaceae</taxon>
        <taxon>Cupriavidus</taxon>
    </lineage>
</organism>
<reference evidence="1 2" key="1">
    <citation type="submission" date="2021-03" db="EMBL/GenBank/DDBJ databases">
        <authorList>
            <person name="Peeters C."/>
        </authorList>
    </citation>
    <scope>NUCLEOTIDE SEQUENCE [LARGE SCALE GENOMIC DNA]</scope>
    <source>
        <strain evidence="1 2">LMG 26411</strain>
    </source>
</reference>
<protein>
    <submittedName>
        <fullName evidence="1">Uncharacterized protein</fullName>
    </submittedName>
</protein>
<dbReference type="EMBL" id="CAJPVI010000069">
    <property type="protein sequence ID" value="CAG2159978.1"/>
    <property type="molecule type" value="Genomic_DNA"/>
</dbReference>
<comment type="caution">
    <text evidence="1">The sequence shown here is derived from an EMBL/GenBank/DDBJ whole genome shotgun (WGS) entry which is preliminary data.</text>
</comment>
<name>A0ABM8TU15_9BURK</name>
<gene>
    <name evidence="1" type="ORF">LMG26411_07130</name>
</gene>
<sequence>MSDTASSGAMRMASQVICVEGKRVETTGLLAVVDGEYRCEPLHPATGVVRWLSGFDVVEQNEPGTAPRRRR</sequence>
<keyword evidence="2" id="KW-1185">Reference proteome</keyword>
<accession>A0ABM8TU15</accession>
<dbReference type="Proteomes" id="UP000672657">
    <property type="component" value="Unassembled WGS sequence"/>
</dbReference>
<evidence type="ECO:0000313" key="2">
    <source>
        <dbReference type="Proteomes" id="UP000672657"/>
    </source>
</evidence>
<proteinExistence type="predicted"/>